<dbReference type="Pfam" id="PF03992">
    <property type="entry name" value="ABM"/>
    <property type="match status" value="1"/>
</dbReference>
<dbReference type="Proteomes" id="UP000481043">
    <property type="component" value="Unassembled WGS sequence"/>
</dbReference>
<dbReference type="Gene3D" id="3.30.70.100">
    <property type="match status" value="1"/>
</dbReference>
<dbReference type="GO" id="GO:0004497">
    <property type="term" value="F:monooxygenase activity"/>
    <property type="evidence" value="ECO:0007669"/>
    <property type="project" value="UniProtKB-KW"/>
</dbReference>
<name>A0A6M0Q8T9_9BACI</name>
<dbReference type="PANTHER" id="PTHR33336">
    <property type="entry name" value="QUINOL MONOOXYGENASE YGIN-RELATED"/>
    <property type="match status" value="1"/>
</dbReference>
<sequence length="96" mass="11150">MIVIHAHILVKSEHREGFLKEVANLVKESQAEQGNISYQLYEDTSQANKFVMLEEWKDADAVTFHFNTPHFKDFGKMAQNYFQEAPRVAKYEVTNA</sequence>
<dbReference type="RefSeq" id="WP_163180145.1">
    <property type="nucleotide sequence ID" value="NZ_JAAIWM010000004.1"/>
</dbReference>
<dbReference type="EMBL" id="JAAIWM010000004">
    <property type="protein sequence ID" value="NEY72693.1"/>
    <property type="molecule type" value="Genomic_DNA"/>
</dbReference>
<dbReference type="PROSITE" id="PS51725">
    <property type="entry name" value="ABM"/>
    <property type="match status" value="1"/>
</dbReference>
<gene>
    <name evidence="2" type="ORF">G4D63_13230</name>
</gene>
<protein>
    <submittedName>
        <fullName evidence="2">Antibiotic biosynthesis monooxygenase</fullName>
    </submittedName>
</protein>
<evidence type="ECO:0000313" key="3">
    <source>
        <dbReference type="Proteomes" id="UP000481043"/>
    </source>
</evidence>
<dbReference type="InterPro" id="IPR007138">
    <property type="entry name" value="ABM_dom"/>
</dbReference>
<evidence type="ECO:0000259" key="1">
    <source>
        <dbReference type="PROSITE" id="PS51725"/>
    </source>
</evidence>
<dbReference type="InterPro" id="IPR011008">
    <property type="entry name" value="Dimeric_a/b-barrel"/>
</dbReference>
<comment type="caution">
    <text evidence="2">The sequence shown here is derived from an EMBL/GenBank/DDBJ whole genome shotgun (WGS) entry which is preliminary data.</text>
</comment>
<keyword evidence="2" id="KW-0560">Oxidoreductase</keyword>
<accession>A0A6M0Q8T9</accession>
<evidence type="ECO:0000313" key="2">
    <source>
        <dbReference type="EMBL" id="NEY72693.1"/>
    </source>
</evidence>
<dbReference type="AlphaFoldDB" id="A0A6M0Q8T9"/>
<organism evidence="2 3">
    <name type="scientific">Bacillus mesophilus</name>
    <dbReference type="NCBI Taxonomy" id="1808955"/>
    <lineage>
        <taxon>Bacteria</taxon>
        <taxon>Bacillati</taxon>
        <taxon>Bacillota</taxon>
        <taxon>Bacilli</taxon>
        <taxon>Bacillales</taxon>
        <taxon>Bacillaceae</taxon>
        <taxon>Bacillus</taxon>
    </lineage>
</organism>
<reference evidence="2 3" key="1">
    <citation type="submission" date="2020-02" db="EMBL/GenBank/DDBJ databases">
        <title>Bacillus aquiflavi sp. nov., isolated from yellow water of strong flavor Chinese baijiu in Yibin region of China.</title>
        <authorList>
            <person name="Xie J."/>
        </authorList>
    </citation>
    <scope>NUCLEOTIDE SEQUENCE [LARGE SCALE GENOMIC DNA]</scope>
    <source>
        <strain evidence="2 3">SA4</strain>
    </source>
</reference>
<keyword evidence="3" id="KW-1185">Reference proteome</keyword>
<proteinExistence type="predicted"/>
<dbReference type="PANTHER" id="PTHR33336:SF3">
    <property type="entry name" value="ABM DOMAIN-CONTAINING PROTEIN"/>
    <property type="match status" value="1"/>
</dbReference>
<dbReference type="InterPro" id="IPR050744">
    <property type="entry name" value="AI-2_Isomerase_LsrG"/>
</dbReference>
<keyword evidence="2" id="KW-0503">Monooxygenase</keyword>
<feature type="domain" description="ABM" evidence="1">
    <location>
        <begin position="2"/>
        <end position="93"/>
    </location>
</feature>
<dbReference type="SUPFAM" id="SSF54909">
    <property type="entry name" value="Dimeric alpha+beta barrel"/>
    <property type="match status" value="1"/>
</dbReference>